<dbReference type="AlphaFoldDB" id="A0A5J5L1M8"/>
<dbReference type="GO" id="GO:0046685">
    <property type="term" value="P:response to arsenic-containing substance"/>
    <property type="evidence" value="ECO:0007669"/>
    <property type="project" value="UniProtKB-KW"/>
</dbReference>
<evidence type="ECO:0000256" key="6">
    <source>
        <dbReference type="ARBA" id="ARBA00022692"/>
    </source>
</evidence>
<dbReference type="InterPro" id="IPR000802">
    <property type="entry name" value="Arsenical_pump_ArsB"/>
</dbReference>
<keyword evidence="7" id="KW-0059">Arsenical resistance</keyword>
<evidence type="ECO:0000256" key="3">
    <source>
        <dbReference type="ARBA" id="ARBA00009843"/>
    </source>
</evidence>
<keyword evidence="5" id="KW-1003">Cell membrane</keyword>
<feature type="domain" description="Citrate transporter-like" evidence="11">
    <location>
        <begin position="18"/>
        <end position="352"/>
    </location>
</feature>
<gene>
    <name evidence="12" type="ORF">FCK90_00125</name>
</gene>
<dbReference type="PANTHER" id="PTHR43302:SF5">
    <property type="entry name" value="TRANSPORTER ARSB-RELATED"/>
    <property type="match status" value="1"/>
</dbReference>
<dbReference type="GO" id="GO:0015105">
    <property type="term" value="F:arsenite transmembrane transporter activity"/>
    <property type="evidence" value="ECO:0007669"/>
    <property type="project" value="InterPro"/>
</dbReference>
<feature type="transmembrane region" description="Helical" evidence="10">
    <location>
        <begin position="56"/>
        <end position="76"/>
    </location>
</feature>
<evidence type="ECO:0000259" key="11">
    <source>
        <dbReference type="Pfam" id="PF03600"/>
    </source>
</evidence>
<dbReference type="EMBL" id="SZWF01000001">
    <property type="protein sequence ID" value="KAA9395478.1"/>
    <property type="molecule type" value="Genomic_DNA"/>
</dbReference>
<evidence type="ECO:0000256" key="8">
    <source>
        <dbReference type="ARBA" id="ARBA00022989"/>
    </source>
</evidence>
<evidence type="ECO:0000256" key="10">
    <source>
        <dbReference type="SAM" id="Phobius"/>
    </source>
</evidence>
<evidence type="ECO:0000313" key="13">
    <source>
        <dbReference type="Proteomes" id="UP000325957"/>
    </source>
</evidence>
<protein>
    <submittedName>
        <fullName evidence="12">Arsenic transporter</fullName>
    </submittedName>
</protein>
<feature type="transmembrane region" description="Helical" evidence="10">
    <location>
        <begin position="218"/>
        <end position="239"/>
    </location>
</feature>
<evidence type="ECO:0000256" key="5">
    <source>
        <dbReference type="ARBA" id="ARBA00022475"/>
    </source>
</evidence>
<evidence type="ECO:0000256" key="7">
    <source>
        <dbReference type="ARBA" id="ARBA00022849"/>
    </source>
</evidence>
<feature type="transmembrane region" description="Helical" evidence="10">
    <location>
        <begin position="245"/>
        <end position="262"/>
    </location>
</feature>
<organism evidence="12 13">
    <name type="scientific">Kocuria coralli</name>
    <dbReference type="NCBI Taxonomy" id="1461025"/>
    <lineage>
        <taxon>Bacteria</taxon>
        <taxon>Bacillati</taxon>
        <taxon>Actinomycetota</taxon>
        <taxon>Actinomycetes</taxon>
        <taxon>Micrococcales</taxon>
        <taxon>Micrococcaceae</taxon>
        <taxon>Kocuria</taxon>
    </lineage>
</organism>
<feature type="transmembrane region" description="Helical" evidence="10">
    <location>
        <begin position="31"/>
        <end position="50"/>
    </location>
</feature>
<dbReference type="RefSeq" id="WP_158032288.1">
    <property type="nucleotide sequence ID" value="NZ_ML708610.1"/>
</dbReference>
<dbReference type="Proteomes" id="UP000325957">
    <property type="component" value="Unassembled WGS sequence"/>
</dbReference>
<feature type="transmembrane region" description="Helical" evidence="10">
    <location>
        <begin position="274"/>
        <end position="293"/>
    </location>
</feature>
<proteinExistence type="inferred from homology"/>
<dbReference type="OrthoDB" id="3284414at2"/>
<evidence type="ECO:0000256" key="9">
    <source>
        <dbReference type="ARBA" id="ARBA00023136"/>
    </source>
</evidence>
<dbReference type="PRINTS" id="PR00758">
    <property type="entry name" value="ARSENICPUMP"/>
</dbReference>
<feature type="transmembrane region" description="Helical" evidence="10">
    <location>
        <begin position="100"/>
        <end position="129"/>
    </location>
</feature>
<name>A0A5J5L1M8_9MICC</name>
<comment type="subcellular location">
    <subcellularLocation>
        <location evidence="1">Cell membrane</location>
        <topology evidence="1">Multi-pass membrane protein</topology>
    </subcellularLocation>
</comment>
<keyword evidence="8 10" id="KW-1133">Transmembrane helix</keyword>
<feature type="transmembrane region" description="Helical" evidence="10">
    <location>
        <begin position="318"/>
        <end position="344"/>
    </location>
</feature>
<comment type="similarity">
    <text evidence="3">Belongs to the CitM (TC 2.A.11) transporter family.</text>
</comment>
<dbReference type="GO" id="GO:0005886">
    <property type="term" value="C:plasma membrane"/>
    <property type="evidence" value="ECO:0007669"/>
    <property type="project" value="UniProtKB-SubCell"/>
</dbReference>
<dbReference type="PANTHER" id="PTHR43302">
    <property type="entry name" value="TRANSPORTER ARSB-RELATED"/>
    <property type="match status" value="1"/>
</dbReference>
<accession>A0A5J5L1M8</accession>
<evidence type="ECO:0000256" key="2">
    <source>
        <dbReference type="ARBA" id="ARBA00006433"/>
    </source>
</evidence>
<dbReference type="InterPro" id="IPR004680">
    <property type="entry name" value="Cit_transptr-like_dom"/>
</dbReference>
<evidence type="ECO:0000256" key="4">
    <source>
        <dbReference type="ARBA" id="ARBA00022448"/>
    </source>
</evidence>
<keyword evidence="9 10" id="KW-0472">Membrane</keyword>
<keyword evidence="13" id="KW-1185">Reference proteome</keyword>
<keyword evidence="6 10" id="KW-0812">Transmembrane</keyword>
<evidence type="ECO:0000256" key="1">
    <source>
        <dbReference type="ARBA" id="ARBA00004651"/>
    </source>
</evidence>
<dbReference type="Pfam" id="PF03600">
    <property type="entry name" value="CitMHS"/>
    <property type="match status" value="1"/>
</dbReference>
<keyword evidence="4" id="KW-0813">Transport</keyword>
<feature type="transmembrane region" description="Helical" evidence="10">
    <location>
        <begin position="397"/>
        <end position="421"/>
    </location>
</feature>
<evidence type="ECO:0000313" key="12">
    <source>
        <dbReference type="EMBL" id="KAA9395478.1"/>
    </source>
</evidence>
<comment type="caution">
    <text evidence="12">The sequence shown here is derived from an EMBL/GenBank/DDBJ whole genome shotgun (WGS) entry which is preliminary data.</text>
</comment>
<reference evidence="12 13" key="1">
    <citation type="submission" date="2019-05" db="EMBL/GenBank/DDBJ databases">
        <title>Kocuria coralli sp. nov., a novel actinobacterium isolated from coral reef seawater.</title>
        <authorList>
            <person name="Li J."/>
        </authorList>
    </citation>
    <scope>NUCLEOTIDE SEQUENCE [LARGE SCALE GENOMIC DNA]</scope>
    <source>
        <strain evidence="12 13">SCSIO 13007</strain>
    </source>
</reference>
<comment type="similarity">
    <text evidence="2">Belongs to the ArsB family.</text>
</comment>
<feature type="transmembrane region" description="Helical" evidence="10">
    <location>
        <begin position="165"/>
        <end position="197"/>
    </location>
</feature>
<sequence>MAEAVQATLAIIALAGVIWFAVRRPKGLPEAVAAVPAALLLCLCGVIGWGEAAAQIREMAPTVVFLAAILALSHLCQREGLFRALGELIAQGSGGRPRRLLLLVFVIAALVTAVLSLDATAVLLTPVVFATASRLGVRPKPHVYATAHLANSASLLLPVSNLTNLLAMSAAGLSFTTFAGVMAVPWLLAIGIEYAVFRRYFRADLSVPMSPPESARPVRLPLFALGVVAATLAGFVASGSLHLEPFWAAIAGAAVLAGKRLLTRRRRFQQVKDLAGSVNPWFAAFVFALAIVVKGVTDHGLTDALRAVLPHGTGWPELLWMAAVAALLANVVNNLPAVLVLLPLAAPMGPLAVLAVLIGVNVGPNLTYVGSLATLLWRRIMADHEYEAELKEFTRLGLLTVPLSLVLCSLGLWAGGVVFGLS</sequence>
<feature type="transmembrane region" description="Helical" evidence="10">
    <location>
        <begin position="6"/>
        <end position="22"/>
    </location>
</feature>